<comment type="caution">
    <text evidence="1">The sequence shown here is derived from an EMBL/GenBank/DDBJ whole genome shotgun (WGS) entry which is preliminary data.</text>
</comment>
<name>A0AAV4DDB2_9GAST</name>
<evidence type="ECO:0000313" key="1">
    <source>
        <dbReference type="EMBL" id="GFO42119.1"/>
    </source>
</evidence>
<organism evidence="1 2">
    <name type="scientific">Plakobranchus ocellatus</name>
    <dbReference type="NCBI Taxonomy" id="259542"/>
    <lineage>
        <taxon>Eukaryota</taxon>
        <taxon>Metazoa</taxon>
        <taxon>Spiralia</taxon>
        <taxon>Lophotrochozoa</taxon>
        <taxon>Mollusca</taxon>
        <taxon>Gastropoda</taxon>
        <taxon>Heterobranchia</taxon>
        <taxon>Euthyneura</taxon>
        <taxon>Panpulmonata</taxon>
        <taxon>Sacoglossa</taxon>
        <taxon>Placobranchoidea</taxon>
        <taxon>Plakobranchidae</taxon>
        <taxon>Plakobranchus</taxon>
    </lineage>
</organism>
<reference evidence="1 2" key="1">
    <citation type="journal article" date="2021" name="Elife">
        <title>Chloroplast acquisition without the gene transfer in kleptoplastic sea slugs, Plakobranchus ocellatus.</title>
        <authorList>
            <person name="Maeda T."/>
            <person name="Takahashi S."/>
            <person name="Yoshida T."/>
            <person name="Shimamura S."/>
            <person name="Takaki Y."/>
            <person name="Nagai Y."/>
            <person name="Toyoda A."/>
            <person name="Suzuki Y."/>
            <person name="Arimoto A."/>
            <person name="Ishii H."/>
            <person name="Satoh N."/>
            <person name="Nishiyama T."/>
            <person name="Hasebe M."/>
            <person name="Maruyama T."/>
            <person name="Minagawa J."/>
            <person name="Obokata J."/>
            <person name="Shigenobu S."/>
        </authorList>
    </citation>
    <scope>NUCLEOTIDE SEQUENCE [LARGE SCALE GENOMIC DNA]</scope>
</reference>
<dbReference type="Proteomes" id="UP000735302">
    <property type="component" value="Unassembled WGS sequence"/>
</dbReference>
<sequence length="114" mass="13261">MWMVKSNKVQNAALRLVWEDLQSTPITTLELACECKLLSVRRGEKLFWPKSAASVRRRYPNEIIGKEFYFTTSFYEKDASPWPGSITHAKMSFAWPGEFCLTQRLAQRKVWATV</sequence>
<dbReference type="EMBL" id="BLXT01007756">
    <property type="protein sequence ID" value="GFO42119.1"/>
    <property type="molecule type" value="Genomic_DNA"/>
</dbReference>
<gene>
    <name evidence="1" type="ORF">PoB_006862400</name>
</gene>
<keyword evidence="2" id="KW-1185">Reference proteome</keyword>
<protein>
    <submittedName>
        <fullName evidence="1">Uncharacterized protein</fullName>
    </submittedName>
</protein>
<dbReference type="AlphaFoldDB" id="A0AAV4DDB2"/>
<evidence type="ECO:0000313" key="2">
    <source>
        <dbReference type="Proteomes" id="UP000735302"/>
    </source>
</evidence>
<proteinExistence type="predicted"/>
<accession>A0AAV4DDB2</accession>